<dbReference type="SUPFAM" id="SSF53098">
    <property type="entry name" value="Ribonuclease H-like"/>
    <property type="match status" value="1"/>
</dbReference>
<dbReference type="GO" id="GO:0005829">
    <property type="term" value="C:cytosol"/>
    <property type="evidence" value="ECO:0007669"/>
    <property type="project" value="TreeGrafter"/>
</dbReference>
<accession>A0A7X0JNZ2</accession>
<dbReference type="AlphaFoldDB" id="A0A7X0JNZ2"/>
<dbReference type="InterPro" id="IPR053392">
    <property type="entry name" value="Transposase_IS30-like"/>
</dbReference>
<dbReference type="PROSITE" id="PS50994">
    <property type="entry name" value="INTEGRASE"/>
    <property type="match status" value="1"/>
</dbReference>
<dbReference type="EMBL" id="JACHBU010000019">
    <property type="protein sequence ID" value="MBB6511135.1"/>
    <property type="molecule type" value="Genomic_DNA"/>
</dbReference>
<dbReference type="InterPro" id="IPR001584">
    <property type="entry name" value="Integrase_cat-core"/>
</dbReference>
<dbReference type="InterPro" id="IPR051917">
    <property type="entry name" value="Transposase-Integrase"/>
</dbReference>
<dbReference type="Gene3D" id="3.30.420.10">
    <property type="entry name" value="Ribonuclease H-like superfamily/Ribonuclease H"/>
    <property type="match status" value="1"/>
</dbReference>
<evidence type="ECO:0000259" key="1">
    <source>
        <dbReference type="PROSITE" id="PS50994"/>
    </source>
</evidence>
<organism evidence="2 3">
    <name type="scientific">Rhizobium soli</name>
    <dbReference type="NCBI Taxonomy" id="424798"/>
    <lineage>
        <taxon>Bacteria</taxon>
        <taxon>Pseudomonadati</taxon>
        <taxon>Pseudomonadota</taxon>
        <taxon>Alphaproteobacteria</taxon>
        <taxon>Hyphomicrobiales</taxon>
        <taxon>Rhizobiaceae</taxon>
        <taxon>Rhizobium/Agrobacterium group</taxon>
        <taxon>Rhizobium</taxon>
    </lineage>
</organism>
<comment type="caution">
    <text evidence="2">The sequence shown here is derived from an EMBL/GenBank/DDBJ whole genome shotgun (WGS) entry which is preliminary data.</text>
</comment>
<evidence type="ECO:0000313" key="2">
    <source>
        <dbReference type="EMBL" id="MBB6511135.1"/>
    </source>
</evidence>
<dbReference type="GO" id="GO:0032196">
    <property type="term" value="P:transposition"/>
    <property type="evidence" value="ECO:0007669"/>
    <property type="project" value="TreeGrafter"/>
</dbReference>
<protein>
    <recommendedName>
        <fullName evidence="1">Integrase catalytic domain-containing protein</fullName>
    </recommendedName>
</protein>
<dbReference type="NCBIfam" id="NF033563">
    <property type="entry name" value="transpos_IS30"/>
    <property type="match status" value="1"/>
</dbReference>
<name>A0A7X0JNZ2_9HYPH</name>
<dbReference type="Proteomes" id="UP000585437">
    <property type="component" value="Unassembled WGS sequence"/>
</dbReference>
<sequence>SLPHLARRSITFDRGTEFTDWPYLQASIGTQTWFCDPQSPWQKGTVENTNRRARKWLSREVNPLSLSDRDLTEICSHLNATPRKCLGYKTPAEVFRQKLLAQIRRTSLLLPARKSRFTMNSHICDSGYRRHPAWPVAAADCWPDANGAAFNLCHP</sequence>
<gene>
    <name evidence="2" type="ORF">F4695_004533</name>
</gene>
<reference evidence="2 3" key="1">
    <citation type="submission" date="2020-08" db="EMBL/GenBank/DDBJ databases">
        <title>The Agave Microbiome: Exploring the role of microbial communities in plant adaptations to desert environments.</title>
        <authorList>
            <person name="Partida-Martinez L.P."/>
        </authorList>
    </citation>
    <scope>NUCLEOTIDE SEQUENCE [LARGE SCALE GENOMIC DNA]</scope>
    <source>
        <strain evidence="2 3">AS3.12</strain>
    </source>
</reference>
<feature type="domain" description="Integrase catalytic" evidence="1">
    <location>
        <begin position="1"/>
        <end position="99"/>
    </location>
</feature>
<dbReference type="PANTHER" id="PTHR10948">
    <property type="entry name" value="TRANSPOSASE"/>
    <property type="match status" value="1"/>
</dbReference>
<dbReference type="InterPro" id="IPR036397">
    <property type="entry name" value="RNaseH_sf"/>
</dbReference>
<dbReference type="GO" id="GO:0015074">
    <property type="term" value="P:DNA integration"/>
    <property type="evidence" value="ECO:0007669"/>
    <property type="project" value="InterPro"/>
</dbReference>
<dbReference type="GO" id="GO:0004803">
    <property type="term" value="F:transposase activity"/>
    <property type="evidence" value="ECO:0007669"/>
    <property type="project" value="TreeGrafter"/>
</dbReference>
<keyword evidence="3" id="KW-1185">Reference proteome</keyword>
<feature type="non-terminal residue" evidence="2">
    <location>
        <position position="1"/>
    </location>
</feature>
<dbReference type="GO" id="GO:0003676">
    <property type="term" value="F:nucleic acid binding"/>
    <property type="evidence" value="ECO:0007669"/>
    <property type="project" value="InterPro"/>
</dbReference>
<evidence type="ECO:0000313" key="3">
    <source>
        <dbReference type="Proteomes" id="UP000585437"/>
    </source>
</evidence>
<dbReference type="PANTHER" id="PTHR10948:SF23">
    <property type="entry name" value="TRANSPOSASE INSI FOR INSERTION SEQUENCE ELEMENT IS30A-RELATED"/>
    <property type="match status" value="1"/>
</dbReference>
<proteinExistence type="predicted"/>
<dbReference type="InterPro" id="IPR012337">
    <property type="entry name" value="RNaseH-like_sf"/>
</dbReference>